<reference evidence="9" key="1">
    <citation type="submission" date="2017-01" db="EMBL/GenBank/DDBJ databases">
        <authorList>
            <person name="Varghese N."/>
            <person name="Submissions S."/>
        </authorList>
    </citation>
    <scope>NUCLEOTIDE SEQUENCE [LARGE SCALE GENOMIC DNA]</scope>
    <source>
        <strain evidence="9">DSM 23127</strain>
    </source>
</reference>
<dbReference type="InterPro" id="IPR004477">
    <property type="entry name" value="ComEC_N"/>
</dbReference>
<dbReference type="InterPro" id="IPR004797">
    <property type="entry name" value="Competence_ComEC/Rec2"/>
</dbReference>
<dbReference type="InterPro" id="IPR052159">
    <property type="entry name" value="Competence_DNA_uptake"/>
</dbReference>
<protein>
    <submittedName>
        <fullName evidence="8">Competence protein ComEC</fullName>
    </submittedName>
</protein>
<dbReference type="InterPro" id="IPR035681">
    <property type="entry name" value="ComA-like_MBL"/>
</dbReference>
<evidence type="ECO:0000313" key="9">
    <source>
        <dbReference type="Proteomes" id="UP000187608"/>
    </source>
</evidence>
<accession>A0A1N7IIA4</accession>
<dbReference type="Pfam" id="PF00753">
    <property type="entry name" value="Lactamase_B"/>
    <property type="match status" value="1"/>
</dbReference>
<evidence type="ECO:0000256" key="1">
    <source>
        <dbReference type="ARBA" id="ARBA00004651"/>
    </source>
</evidence>
<proteinExistence type="predicted"/>
<keyword evidence="2" id="KW-1003">Cell membrane</keyword>
<feature type="transmembrane region" description="Helical" evidence="6">
    <location>
        <begin position="257"/>
        <end position="277"/>
    </location>
</feature>
<feature type="transmembrane region" description="Helical" evidence="6">
    <location>
        <begin position="43"/>
        <end position="61"/>
    </location>
</feature>
<sequence>MKGKWHFPLFAFLTGAVYAHIPEQWPWFLLCLVWMLSFSRLQILFPLMLSAFFLGVLLYTLSLQPPIIEEGPYHGEILSPATRSERSESFSLKTTENHKIQVTHFSDSEKDFFFHEFRAGAVCAVRGEVEDYSSASNPGEFDYSEFMRNQGIAGQVLIDSKDDLNCEGSSFRAEFYAQRKAIIERFLQETPGSLKPWGMALVFGDQDAMDEEVLKSFREWGLSHVLAISGLHVGLMCGIIYSLLYRSGVATLSQVKLLLFLFLPVFAFIAGGQPSVLRASMMVFFLLGCWTLKIKPSMTDLLAMIAFLLLITNPNIVYNIGFQFSFAVTFSLLLSASILKKDTRPWVLSMRVSFIAQLAILPLQLHYFYQFSPLSVLFNLILVPYFTILFIPFIFLLLLSMYMLPQFLYEGIAIAGGMVHEEVIDMAIFIGQEWNYVWVTGSFPYSWFLPYYICFLLMMVYWQKEKLTTTFLCGSALTFVLILYGTLPYIDEEGRVTFLDVGQGDSVVIELPYRKGVVLIDAAGVPAFQSNPDKTADRVIIPFLKSKGLQSVDATFITHDDADHNGSVQRLIEEEMTGELFISEFEEGTFGKGRRVLRRGDRYELGGYSFAVLAPEKKATEKNDDSLVLYTELGGEYWLFTGDISVEVEKELVSAYGTLPVHHLKVAHHGSKTSTSEEFVQLFSPETGVISAGRNNRYGHPHPEVLERLISENVEVWRTDEHGAVTIPFSKKEVGEISGFKNEVIAE</sequence>
<dbReference type="NCBIfam" id="TIGR00361">
    <property type="entry name" value="ComEC_Rec2"/>
    <property type="match status" value="1"/>
</dbReference>
<dbReference type="Gene3D" id="3.60.15.10">
    <property type="entry name" value="Ribonuclease Z/Hydroxyacylglutathione hydrolase-like"/>
    <property type="match status" value="1"/>
</dbReference>
<evidence type="ECO:0000256" key="4">
    <source>
        <dbReference type="ARBA" id="ARBA00022989"/>
    </source>
</evidence>
<evidence type="ECO:0000259" key="7">
    <source>
        <dbReference type="SMART" id="SM00849"/>
    </source>
</evidence>
<comment type="subcellular location">
    <subcellularLocation>
        <location evidence="1">Cell membrane</location>
        <topology evidence="1">Multi-pass membrane protein</topology>
    </subcellularLocation>
</comment>
<dbReference type="PANTHER" id="PTHR30619">
    <property type="entry name" value="DNA INTERNALIZATION/COMPETENCE PROTEIN COMEC/REC2"/>
    <property type="match status" value="1"/>
</dbReference>
<evidence type="ECO:0000313" key="8">
    <source>
        <dbReference type="EMBL" id="SIS36778.1"/>
    </source>
</evidence>
<keyword evidence="3 6" id="KW-0812">Transmembrane</keyword>
<dbReference type="STRING" id="570947.SAMN05421687_10164"/>
<dbReference type="EMBL" id="FTOC01000001">
    <property type="protein sequence ID" value="SIS36778.1"/>
    <property type="molecule type" value="Genomic_DNA"/>
</dbReference>
<dbReference type="InterPro" id="IPR025405">
    <property type="entry name" value="DUF4131"/>
</dbReference>
<dbReference type="Pfam" id="PF13567">
    <property type="entry name" value="DUF4131"/>
    <property type="match status" value="1"/>
</dbReference>
<dbReference type="NCBIfam" id="TIGR00360">
    <property type="entry name" value="ComEC_N-term"/>
    <property type="match status" value="1"/>
</dbReference>
<feature type="transmembrane region" description="Helical" evidence="6">
    <location>
        <begin position="443"/>
        <end position="462"/>
    </location>
</feature>
<dbReference type="GO" id="GO:0030420">
    <property type="term" value="P:establishment of competence for transformation"/>
    <property type="evidence" value="ECO:0007669"/>
    <property type="project" value="InterPro"/>
</dbReference>
<feature type="transmembrane region" description="Helical" evidence="6">
    <location>
        <begin position="375"/>
        <end position="399"/>
    </location>
</feature>
<dbReference type="Pfam" id="PF03772">
    <property type="entry name" value="Competence"/>
    <property type="match status" value="1"/>
</dbReference>
<dbReference type="AlphaFoldDB" id="A0A1N7IIA4"/>
<dbReference type="InterPro" id="IPR036866">
    <property type="entry name" value="RibonucZ/Hydroxyglut_hydro"/>
</dbReference>
<feature type="transmembrane region" description="Helical" evidence="6">
    <location>
        <begin position="225"/>
        <end position="245"/>
    </location>
</feature>
<dbReference type="SUPFAM" id="SSF56281">
    <property type="entry name" value="Metallo-hydrolase/oxidoreductase"/>
    <property type="match status" value="1"/>
</dbReference>
<dbReference type="Proteomes" id="UP000187608">
    <property type="component" value="Unassembled WGS sequence"/>
</dbReference>
<evidence type="ECO:0000256" key="3">
    <source>
        <dbReference type="ARBA" id="ARBA00022692"/>
    </source>
</evidence>
<dbReference type="PANTHER" id="PTHR30619:SF7">
    <property type="entry name" value="BETA-LACTAMASE DOMAIN PROTEIN"/>
    <property type="match status" value="1"/>
</dbReference>
<dbReference type="InterPro" id="IPR001279">
    <property type="entry name" value="Metallo-B-lactamas"/>
</dbReference>
<dbReference type="GO" id="GO:0005886">
    <property type="term" value="C:plasma membrane"/>
    <property type="evidence" value="ECO:0007669"/>
    <property type="project" value="UniProtKB-SubCell"/>
</dbReference>
<dbReference type="CDD" id="cd07731">
    <property type="entry name" value="ComA-like_MBL-fold"/>
    <property type="match status" value="1"/>
</dbReference>
<dbReference type="SMART" id="SM00849">
    <property type="entry name" value="Lactamase_B"/>
    <property type="match status" value="1"/>
</dbReference>
<name>A0A1N7IIA4_9BACI</name>
<keyword evidence="4 6" id="KW-1133">Transmembrane helix</keyword>
<feature type="transmembrane region" description="Helical" evidence="6">
    <location>
        <begin position="348"/>
        <end position="369"/>
    </location>
</feature>
<feature type="transmembrane region" description="Helical" evidence="6">
    <location>
        <begin position="469"/>
        <end position="490"/>
    </location>
</feature>
<keyword evidence="5 6" id="KW-0472">Membrane</keyword>
<evidence type="ECO:0000256" key="5">
    <source>
        <dbReference type="ARBA" id="ARBA00023136"/>
    </source>
</evidence>
<evidence type="ECO:0000256" key="6">
    <source>
        <dbReference type="SAM" id="Phobius"/>
    </source>
</evidence>
<gene>
    <name evidence="8" type="ORF">SAMN05421687_10164</name>
</gene>
<organism evidence="8 9">
    <name type="scientific">Salimicrobium flavidum</name>
    <dbReference type="NCBI Taxonomy" id="570947"/>
    <lineage>
        <taxon>Bacteria</taxon>
        <taxon>Bacillati</taxon>
        <taxon>Bacillota</taxon>
        <taxon>Bacilli</taxon>
        <taxon>Bacillales</taxon>
        <taxon>Bacillaceae</taxon>
        <taxon>Salimicrobium</taxon>
    </lineage>
</organism>
<feature type="domain" description="Metallo-beta-lactamase" evidence="7">
    <location>
        <begin position="503"/>
        <end position="694"/>
    </location>
</feature>
<evidence type="ECO:0000256" key="2">
    <source>
        <dbReference type="ARBA" id="ARBA00022475"/>
    </source>
</evidence>
<keyword evidence="9" id="KW-1185">Reference proteome</keyword>